<reference evidence="2 3" key="1">
    <citation type="submission" date="2014-09" db="EMBL/GenBank/DDBJ databases">
        <authorList>
            <person name="Regsiter A."/>
        </authorList>
    </citation>
    <scope>NUCLEOTIDE SEQUENCE [LARGE SCALE GENOMIC DNA]</scope>
</reference>
<keyword evidence="3" id="KW-1185">Reference proteome</keyword>
<feature type="compositionally biased region" description="Basic and acidic residues" evidence="1">
    <location>
        <begin position="66"/>
        <end position="76"/>
    </location>
</feature>
<dbReference type="EMBL" id="CCXZ01000113">
    <property type="protein sequence ID" value="CEG15743.1"/>
    <property type="molecule type" value="Genomic_DNA"/>
</dbReference>
<sequence>MSAKPTRSRARCPRRSRDTPSTHPWGLDGGIHAANGPASGEDTAPERWSVARKAAHRRKGGGDTFSPEHCELAAPP</sequence>
<comment type="caution">
    <text evidence="2">The sequence shown here is derived from an EMBL/GenBank/DDBJ whole genome shotgun (WGS) entry which is preliminary data.</text>
</comment>
<feature type="compositionally biased region" description="Basic residues" evidence="1">
    <location>
        <begin position="1"/>
        <end position="14"/>
    </location>
</feature>
<accession>A0A0U5FFP1</accession>
<evidence type="ECO:0000313" key="2">
    <source>
        <dbReference type="EMBL" id="CEG15743.1"/>
    </source>
</evidence>
<name>A0A0U5FFP1_XANCI</name>
<gene>
    <name evidence="2" type="ORF">XAC3562_210207</name>
</gene>
<evidence type="ECO:0000256" key="1">
    <source>
        <dbReference type="SAM" id="MobiDB-lite"/>
    </source>
</evidence>
<feature type="region of interest" description="Disordered" evidence="1">
    <location>
        <begin position="1"/>
        <end position="76"/>
    </location>
</feature>
<organism evidence="2 3">
    <name type="scientific">Xanthomonas citri pv. citri</name>
    <dbReference type="NCBI Taxonomy" id="611301"/>
    <lineage>
        <taxon>Bacteria</taxon>
        <taxon>Pseudomonadati</taxon>
        <taxon>Pseudomonadota</taxon>
        <taxon>Gammaproteobacteria</taxon>
        <taxon>Lysobacterales</taxon>
        <taxon>Lysobacteraceae</taxon>
        <taxon>Xanthomonas</taxon>
    </lineage>
</organism>
<evidence type="ECO:0000313" key="3">
    <source>
        <dbReference type="Proteomes" id="UP000052230"/>
    </source>
</evidence>
<proteinExistence type="predicted"/>
<dbReference type="AlphaFoldDB" id="A0A0U5FFP1"/>
<dbReference type="Proteomes" id="UP000052230">
    <property type="component" value="Unassembled WGS sequence"/>
</dbReference>
<protein>
    <submittedName>
        <fullName evidence="2">Uncharacterized protein</fullName>
    </submittedName>
</protein>